<dbReference type="GO" id="GO:0000166">
    <property type="term" value="F:nucleotide binding"/>
    <property type="evidence" value="ECO:0007669"/>
    <property type="project" value="InterPro"/>
</dbReference>
<dbReference type="InterPro" id="IPR055170">
    <property type="entry name" value="GFO_IDH_MocA-like_dom"/>
</dbReference>
<dbReference type="InterPro" id="IPR036291">
    <property type="entry name" value="NAD(P)-bd_dom_sf"/>
</dbReference>
<feature type="domain" description="GFO/IDH/MocA-like oxidoreductase" evidence="2">
    <location>
        <begin position="220"/>
        <end position="321"/>
    </location>
</feature>
<dbReference type="SUPFAM" id="SSF51735">
    <property type="entry name" value="NAD(P)-binding Rossmann-fold domains"/>
    <property type="match status" value="1"/>
</dbReference>
<dbReference type="Proteomes" id="UP000321577">
    <property type="component" value="Unassembled WGS sequence"/>
</dbReference>
<sequence length="422" mass="46266">MNRRTLLTQTSALGLGAALSAATKLRAADKAGNKLKVAVIALGRGMGHVQALLALPDVEIAYLAETDSTRLEKGLQVVASKQATSCQGVRDFRKILEDKTVDAVCIATPNFWHTPMAIMALEAGKNVYVEKPGSQNPGEAEALVAAMKKSGKVVQMGNQRRTWMKEAIAALHGGAIGPVRFARGTYYNSRKEVGKLALPPSADLDWNLWQGPVPDDARHDMKKFAHYDWHWLWHWGNGELGNNGIHTLDIMRWGLKGDYPLKVTYNGGRYFYQDEQETPDTGTAVYDFGHAGCEWIQSSSHARAAEKPIGEVMFYGDNGTMAIARDSYTLYDPKGAEISKTKGAGGGDPAHFGNFLNAIRGKAQLNSPIEEGQKSTMMCHLGNIAYRTNTVVRCDPKTGKLIDNPEGEKLWKRASYREGWGI</sequence>
<name>A0A512M9E4_9BACT</name>
<reference evidence="3 4" key="1">
    <citation type="submission" date="2019-07" db="EMBL/GenBank/DDBJ databases">
        <title>Whole genome shotgun sequence of Brevifollis gellanilyticus NBRC 108608.</title>
        <authorList>
            <person name="Hosoyama A."/>
            <person name="Uohara A."/>
            <person name="Ohji S."/>
            <person name="Ichikawa N."/>
        </authorList>
    </citation>
    <scope>NUCLEOTIDE SEQUENCE [LARGE SCALE GENOMIC DNA]</scope>
    <source>
        <strain evidence="3 4">NBRC 108608</strain>
    </source>
</reference>
<dbReference type="InterPro" id="IPR050463">
    <property type="entry name" value="Gfo/Idh/MocA_oxidrdct_glycsds"/>
</dbReference>
<dbReference type="SUPFAM" id="SSF55347">
    <property type="entry name" value="Glyceraldehyde-3-phosphate dehydrogenase-like, C-terminal domain"/>
    <property type="match status" value="1"/>
</dbReference>
<evidence type="ECO:0000259" key="2">
    <source>
        <dbReference type="Pfam" id="PF22725"/>
    </source>
</evidence>
<comment type="caution">
    <text evidence="3">The sequence shown here is derived from an EMBL/GenBank/DDBJ whole genome shotgun (WGS) entry which is preliminary data.</text>
</comment>
<gene>
    <name evidence="3" type="ORF">BGE01nite_26430</name>
</gene>
<dbReference type="RefSeq" id="WP_146850930.1">
    <property type="nucleotide sequence ID" value="NZ_BKAG01000017.1"/>
</dbReference>
<dbReference type="InterPro" id="IPR000683">
    <property type="entry name" value="Gfo/Idh/MocA-like_OxRdtase_N"/>
</dbReference>
<organism evidence="3 4">
    <name type="scientific">Brevifollis gellanilyticus</name>
    <dbReference type="NCBI Taxonomy" id="748831"/>
    <lineage>
        <taxon>Bacteria</taxon>
        <taxon>Pseudomonadati</taxon>
        <taxon>Verrucomicrobiota</taxon>
        <taxon>Verrucomicrobiia</taxon>
        <taxon>Verrucomicrobiales</taxon>
        <taxon>Verrucomicrobiaceae</taxon>
    </lineage>
</organism>
<dbReference type="PANTHER" id="PTHR43818:SF5">
    <property type="entry name" value="OXIDOREDUCTASE FAMILY PROTEIN"/>
    <property type="match status" value="1"/>
</dbReference>
<dbReference type="PANTHER" id="PTHR43818">
    <property type="entry name" value="BCDNA.GH03377"/>
    <property type="match status" value="1"/>
</dbReference>
<evidence type="ECO:0000313" key="3">
    <source>
        <dbReference type="EMBL" id="GEP43352.1"/>
    </source>
</evidence>
<protein>
    <submittedName>
        <fullName evidence="3">NADH-dependent dehydrogenase</fullName>
    </submittedName>
</protein>
<proteinExistence type="predicted"/>
<dbReference type="OrthoDB" id="9792935at2"/>
<evidence type="ECO:0000313" key="4">
    <source>
        <dbReference type="Proteomes" id="UP000321577"/>
    </source>
</evidence>
<dbReference type="Gene3D" id="3.40.50.720">
    <property type="entry name" value="NAD(P)-binding Rossmann-like Domain"/>
    <property type="match status" value="1"/>
</dbReference>
<keyword evidence="4" id="KW-1185">Reference proteome</keyword>
<evidence type="ECO:0000259" key="1">
    <source>
        <dbReference type="Pfam" id="PF01408"/>
    </source>
</evidence>
<dbReference type="Pfam" id="PF22725">
    <property type="entry name" value="GFO_IDH_MocA_C3"/>
    <property type="match status" value="1"/>
</dbReference>
<dbReference type="EMBL" id="BKAG01000017">
    <property type="protein sequence ID" value="GEP43352.1"/>
    <property type="molecule type" value="Genomic_DNA"/>
</dbReference>
<dbReference type="AlphaFoldDB" id="A0A512M9E4"/>
<feature type="domain" description="Gfo/Idh/MocA-like oxidoreductase N-terminal" evidence="1">
    <location>
        <begin position="36"/>
        <end position="157"/>
    </location>
</feature>
<accession>A0A512M9E4</accession>
<dbReference type="Gene3D" id="3.30.360.10">
    <property type="entry name" value="Dihydrodipicolinate Reductase, domain 2"/>
    <property type="match status" value="1"/>
</dbReference>
<dbReference type="Pfam" id="PF01408">
    <property type="entry name" value="GFO_IDH_MocA"/>
    <property type="match status" value="1"/>
</dbReference>